<keyword evidence="3" id="KW-0560">Oxidoreductase</keyword>
<evidence type="ECO:0000313" key="5">
    <source>
        <dbReference type="EMBL" id="ESQ33331.1"/>
    </source>
</evidence>
<dbReference type="InterPro" id="IPR016169">
    <property type="entry name" value="FAD-bd_PCMH_sub2"/>
</dbReference>
<dbReference type="STRING" id="72664.V4MNY5"/>
<protein>
    <recommendedName>
        <fullName evidence="4">Berberine/berberine-like domain-containing protein</fullName>
    </recommendedName>
</protein>
<proteinExistence type="predicted"/>
<dbReference type="PANTHER" id="PTHR32448">
    <property type="entry name" value="OS08G0158400 PROTEIN"/>
    <property type="match status" value="1"/>
</dbReference>
<dbReference type="Gene3D" id="3.30.465.10">
    <property type="match status" value="1"/>
</dbReference>
<sequence>MTTMAPGEFSGGTNPIKRKSDYVQKPIFNSGLASIFKILIENENVMSEITAIKTVFPHRAGKIFKINIRGNEPLRVEKFKRGVLNYGDVDIGKNLNSTYEEGKVYRVKYFKNNFERLVQVKTTVDPDNSSALRPLDYL</sequence>
<dbReference type="InterPro" id="IPR012951">
    <property type="entry name" value="BBE"/>
</dbReference>
<reference evidence="5 6" key="1">
    <citation type="journal article" date="2013" name="Front. Plant Sci.">
        <title>The Reference Genome of the Halophytic Plant Eutrema salsugineum.</title>
        <authorList>
            <person name="Yang R."/>
            <person name="Jarvis D.E."/>
            <person name="Chen H."/>
            <person name="Beilstein M.A."/>
            <person name="Grimwood J."/>
            <person name="Jenkins J."/>
            <person name="Shu S."/>
            <person name="Prochnik S."/>
            <person name="Xin M."/>
            <person name="Ma C."/>
            <person name="Schmutz J."/>
            <person name="Wing R.A."/>
            <person name="Mitchell-Olds T."/>
            <person name="Schumaker K.S."/>
            <person name="Wang X."/>
        </authorList>
    </citation>
    <scope>NUCLEOTIDE SEQUENCE [LARGE SCALE GENOMIC DNA]</scope>
</reference>
<name>V4MNY5_EUTSA</name>
<accession>V4MNY5</accession>
<dbReference type="GO" id="GO:0050660">
    <property type="term" value="F:flavin adenine dinucleotide binding"/>
    <property type="evidence" value="ECO:0007669"/>
    <property type="project" value="InterPro"/>
</dbReference>
<organism evidence="5 6">
    <name type="scientific">Eutrema salsugineum</name>
    <name type="common">Saltwater cress</name>
    <name type="synonym">Sisymbrium salsugineum</name>
    <dbReference type="NCBI Taxonomy" id="72664"/>
    <lineage>
        <taxon>Eukaryota</taxon>
        <taxon>Viridiplantae</taxon>
        <taxon>Streptophyta</taxon>
        <taxon>Embryophyta</taxon>
        <taxon>Tracheophyta</taxon>
        <taxon>Spermatophyta</taxon>
        <taxon>Magnoliopsida</taxon>
        <taxon>eudicotyledons</taxon>
        <taxon>Gunneridae</taxon>
        <taxon>Pentapetalae</taxon>
        <taxon>rosids</taxon>
        <taxon>malvids</taxon>
        <taxon>Brassicales</taxon>
        <taxon>Brassicaceae</taxon>
        <taxon>Eutremeae</taxon>
        <taxon>Eutrema</taxon>
    </lineage>
</organism>
<dbReference type="Gramene" id="ESQ33331">
    <property type="protein sequence ID" value="ESQ33331"/>
    <property type="gene ID" value="EUTSA_v10009324mg"/>
</dbReference>
<evidence type="ECO:0000259" key="4">
    <source>
        <dbReference type="Pfam" id="PF08031"/>
    </source>
</evidence>
<dbReference type="AlphaFoldDB" id="V4MNY5"/>
<dbReference type="EMBL" id="KI517683">
    <property type="protein sequence ID" value="ESQ33331.1"/>
    <property type="molecule type" value="Genomic_DNA"/>
</dbReference>
<keyword evidence="2" id="KW-0274">FAD</keyword>
<evidence type="ECO:0000313" key="6">
    <source>
        <dbReference type="Proteomes" id="UP000030689"/>
    </source>
</evidence>
<keyword evidence="6" id="KW-1185">Reference proteome</keyword>
<keyword evidence="1" id="KW-0285">Flavoprotein</keyword>
<evidence type="ECO:0000256" key="2">
    <source>
        <dbReference type="ARBA" id="ARBA00022827"/>
    </source>
</evidence>
<dbReference type="GO" id="GO:0016491">
    <property type="term" value="F:oxidoreductase activity"/>
    <property type="evidence" value="ECO:0007669"/>
    <property type="project" value="UniProtKB-KW"/>
</dbReference>
<dbReference type="Pfam" id="PF08031">
    <property type="entry name" value="BBE"/>
    <property type="match status" value="1"/>
</dbReference>
<evidence type="ECO:0000256" key="1">
    <source>
        <dbReference type="ARBA" id="ARBA00022630"/>
    </source>
</evidence>
<dbReference type="KEGG" id="eus:EUTSA_v10009324mg"/>
<gene>
    <name evidence="5" type="ORF">EUTSA_v10009324mg</name>
</gene>
<dbReference type="Proteomes" id="UP000030689">
    <property type="component" value="Unassembled WGS sequence"/>
</dbReference>
<evidence type="ECO:0000256" key="3">
    <source>
        <dbReference type="ARBA" id="ARBA00023002"/>
    </source>
</evidence>
<dbReference type="Gene3D" id="3.40.462.20">
    <property type="match status" value="1"/>
</dbReference>
<feature type="domain" description="Berberine/berberine-like" evidence="4">
    <location>
        <begin position="84"/>
        <end position="128"/>
    </location>
</feature>